<organism evidence="1 2">
    <name type="scientific">Sporanaerobium hydrogeniformans</name>
    <dbReference type="NCBI Taxonomy" id="3072179"/>
    <lineage>
        <taxon>Bacteria</taxon>
        <taxon>Bacillati</taxon>
        <taxon>Bacillota</taxon>
        <taxon>Clostridia</taxon>
        <taxon>Lachnospirales</taxon>
        <taxon>Lachnospiraceae</taxon>
        <taxon>Sporanaerobium</taxon>
    </lineage>
</organism>
<reference evidence="1" key="1">
    <citation type="submission" date="2017-10" db="EMBL/GenBank/DDBJ databases">
        <title>Genome sequence of cellulolytic Lachnospiraceae bacterium XHS1971 isolated from hotspring sediment.</title>
        <authorList>
            <person name="Vasudevan G."/>
            <person name="Joshi A.J."/>
            <person name="Hivarkar S."/>
            <person name="Lanjekar V.B."/>
            <person name="Dhakephalkar P.K."/>
            <person name="Dagar S."/>
        </authorList>
    </citation>
    <scope>NUCLEOTIDE SEQUENCE</scope>
    <source>
        <strain evidence="1">XHS1971</strain>
    </source>
</reference>
<accession>A0AC61DDD7</accession>
<dbReference type="EMBL" id="PEDL01000004">
    <property type="protein sequence ID" value="PHV71205.1"/>
    <property type="molecule type" value="Genomic_DNA"/>
</dbReference>
<comment type="caution">
    <text evidence="1">The sequence shown here is derived from an EMBL/GenBank/DDBJ whole genome shotgun (WGS) entry which is preliminary data.</text>
</comment>
<evidence type="ECO:0000313" key="2">
    <source>
        <dbReference type="Proteomes" id="UP000224460"/>
    </source>
</evidence>
<keyword evidence="2" id="KW-1185">Reference proteome</keyword>
<evidence type="ECO:0000313" key="1">
    <source>
        <dbReference type="EMBL" id="PHV71205.1"/>
    </source>
</evidence>
<protein>
    <submittedName>
        <fullName evidence="1">Uncharacterized protein</fullName>
    </submittedName>
</protein>
<sequence>MLILNILLVLLGIFGNIILVNEVFEKNIEKGISKSIESVNYLDSIIYIGENIVNFVERDYRYMKKIPDDLLTTKDLVDDTFKMINENPNCFYNLYIACNGKVVGTRDERYINSNPIGREWYDLAISRGDLVITNPYEDIITKEKVITISKKIKDTNNCVVGLDIKQSEINSILNQMVREEESIAAGFILNREGVFVGHTNEIFIGKTIFDQSIDKQELIAPYIEDLLMKESGKIDFDNIGFPYSLIYHETKSEWHVVYVVDKAVMSTATNEYSKRLMITYILCVVLLNIVILVYYTKRQKAIRLQKRAEHAEKELRKYKEDLEVMVETKTEKIKIQSEKLKTLNIAIIDNLADIVEFRDLESGQHIKRIKRFTYILAKKVTELYPEYKIDEEKIDLLCNASALHDIGKIGISDSILLKPGKLTKEEFEEMKTHTIIGDNLVLRILENYDKYLAKIGHEICRYHHERFDGRGYPDGLKGDAIPICAQIVGIVDVYDALIEKRVYKEAFSHERAIQMINDGECGIFSPKLLHCLNLVEDEFYNISKMYE</sequence>
<proteinExistence type="predicted"/>
<gene>
    <name evidence="1" type="ORF">CS063_05805</name>
</gene>
<dbReference type="Proteomes" id="UP000224460">
    <property type="component" value="Unassembled WGS sequence"/>
</dbReference>
<name>A0AC61DDD7_9FIRM</name>